<feature type="domain" description="YlxR" evidence="1">
    <location>
        <begin position="44"/>
        <end position="109"/>
    </location>
</feature>
<dbReference type="OrthoDB" id="5244965at2"/>
<evidence type="ECO:0000313" key="2">
    <source>
        <dbReference type="EMBL" id="PXA69088.1"/>
    </source>
</evidence>
<protein>
    <submittedName>
        <fullName evidence="2">DUF448 domain-containing protein</fullName>
    </submittedName>
</protein>
<dbReference type="InterPro" id="IPR035931">
    <property type="entry name" value="YlxR-like_sf"/>
</dbReference>
<proteinExistence type="predicted"/>
<dbReference type="AlphaFoldDB" id="A0A2V3DUP6"/>
<dbReference type="InterPro" id="IPR007393">
    <property type="entry name" value="YlxR_dom"/>
</dbReference>
<reference evidence="2 3" key="1">
    <citation type="submission" date="2018-05" db="EMBL/GenBank/DDBJ databases">
        <title>Genetic diversity of glacier-inhabiting Cryobacterium bacteria in China and description of Cryobacterium mengkeensis sp. nov. and Arthrobacter glacialis sp. nov.</title>
        <authorList>
            <person name="Liu Q."/>
            <person name="Xin Y.-H."/>
        </authorList>
    </citation>
    <scope>NUCLEOTIDE SEQUENCE [LARGE SCALE GENOMIC DNA]</scope>
    <source>
        <strain evidence="2 3">GP3</strain>
    </source>
</reference>
<name>A0A2V3DUP6_9MICC</name>
<organism evidence="2 3">
    <name type="scientific">Arthrobacter psychrochitiniphilus</name>
    <dbReference type="NCBI Taxonomy" id="291045"/>
    <lineage>
        <taxon>Bacteria</taxon>
        <taxon>Bacillati</taxon>
        <taxon>Actinomycetota</taxon>
        <taxon>Actinomycetes</taxon>
        <taxon>Micrococcales</taxon>
        <taxon>Micrococcaceae</taxon>
        <taxon>Arthrobacter</taxon>
    </lineage>
</organism>
<accession>A0A2V3DUP6</accession>
<gene>
    <name evidence="2" type="ORF">CVS29_00430</name>
</gene>
<dbReference type="SUPFAM" id="SSF64376">
    <property type="entry name" value="YlxR-like"/>
    <property type="match status" value="1"/>
</dbReference>
<dbReference type="PANTHER" id="PTHR34215:SF1">
    <property type="entry name" value="YLXR DOMAIN-CONTAINING PROTEIN"/>
    <property type="match status" value="1"/>
</dbReference>
<dbReference type="InterPro" id="IPR037465">
    <property type="entry name" value="YlxR"/>
</dbReference>
<dbReference type="Gene3D" id="3.30.1230.10">
    <property type="entry name" value="YlxR-like"/>
    <property type="match status" value="1"/>
</dbReference>
<dbReference type="EMBL" id="QHLZ01000001">
    <property type="protein sequence ID" value="PXA69088.1"/>
    <property type="molecule type" value="Genomic_DNA"/>
</dbReference>
<keyword evidence="3" id="KW-1185">Reference proteome</keyword>
<comment type="caution">
    <text evidence="2">The sequence shown here is derived from an EMBL/GenBank/DDBJ whole genome shotgun (WGS) entry which is preliminary data.</text>
</comment>
<dbReference type="Proteomes" id="UP000246303">
    <property type="component" value="Unassembled WGS sequence"/>
</dbReference>
<evidence type="ECO:0000313" key="3">
    <source>
        <dbReference type="Proteomes" id="UP000246303"/>
    </source>
</evidence>
<dbReference type="PANTHER" id="PTHR34215">
    <property type="entry name" value="BLL0784 PROTEIN"/>
    <property type="match status" value="1"/>
</dbReference>
<dbReference type="Pfam" id="PF04296">
    <property type="entry name" value="YlxR"/>
    <property type="match status" value="1"/>
</dbReference>
<evidence type="ECO:0000259" key="1">
    <source>
        <dbReference type="Pfam" id="PF04296"/>
    </source>
</evidence>
<sequence>MRGRISRAGPDLALVLKEHEGTAELVKKAVAAQSEATEAKNAVRTCIGCRGTSDRIQLVRLVRSTSASGETEALVDVARRMPGRGAWLHPNPDCWKLAIKRRAVGRALPGVTKLSDVEVFAQKNLPLSAE</sequence>